<keyword evidence="2" id="KW-1185">Reference proteome</keyword>
<sequence>MLKPDPYIHFRDVHIAQSGTEAIRLSLNALVAPKKGACPAGDLKAGRDAPRPARP</sequence>
<reference evidence="1 2" key="1">
    <citation type="submission" date="2020-08" db="EMBL/GenBank/DDBJ databases">
        <title>Genomic Encyclopedia of Type Strains, Phase IV (KMG-V): Genome sequencing to study the core and pangenomes of soil and plant-associated prokaryotes.</title>
        <authorList>
            <person name="Whitman W."/>
        </authorList>
    </citation>
    <scope>NUCLEOTIDE SEQUENCE [LARGE SCALE GENOMIC DNA]</scope>
    <source>
        <strain evidence="1 2">SEMIA 4084</strain>
    </source>
</reference>
<proteinExistence type="predicted"/>
<protein>
    <submittedName>
        <fullName evidence="1">Uncharacterized protein</fullName>
    </submittedName>
</protein>
<comment type="caution">
    <text evidence="1">The sequence shown here is derived from an EMBL/GenBank/DDBJ whole genome shotgun (WGS) entry which is preliminary data.</text>
</comment>
<evidence type="ECO:0000313" key="1">
    <source>
        <dbReference type="EMBL" id="MBB5538478.1"/>
    </source>
</evidence>
<dbReference type="AlphaFoldDB" id="A0A7W8UFU8"/>
<name>A0A7W8UFU8_9HYPH</name>
<dbReference type="EMBL" id="JACHBK010000013">
    <property type="protein sequence ID" value="MBB5538478.1"/>
    <property type="molecule type" value="Genomic_DNA"/>
</dbReference>
<gene>
    <name evidence="1" type="ORF">GGD55_005208</name>
</gene>
<accession>A0A7W8UFU8</accession>
<dbReference type="Proteomes" id="UP000585507">
    <property type="component" value="Unassembled WGS sequence"/>
</dbReference>
<organism evidence="1 2">
    <name type="scientific">Rhizobium giardinii</name>
    <dbReference type="NCBI Taxonomy" id="56731"/>
    <lineage>
        <taxon>Bacteria</taxon>
        <taxon>Pseudomonadati</taxon>
        <taxon>Pseudomonadota</taxon>
        <taxon>Alphaproteobacteria</taxon>
        <taxon>Hyphomicrobiales</taxon>
        <taxon>Rhizobiaceae</taxon>
        <taxon>Rhizobium/Agrobacterium group</taxon>
        <taxon>Rhizobium</taxon>
    </lineage>
</organism>
<evidence type="ECO:0000313" key="2">
    <source>
        <dbReference type="Proteomes" id="UP000585507"/>
    </source>
</evidence>